<dbReference type="Proteomes" id="UP000045706">
    <property type="component" value="Unassembled WGS sequence"/>
</dbReference>
<organism evidence="2 3">
    <name type="scientific">Verticillium longisporum</name>
    <name type="common">Verticillium dahliae var. longisporum</name>
    <dbReference type="NCBI Taxonomy" id="100787"/>
    <lineage>
        <taxon>Eukaryota</taxon>
        <taxon>Fungi</taxon>
        <taxon>Dikarya</taxon>
        <taxon>Ascomycota</taxon>
        <taxon>Pezizomycotina</taxon>
        <taxon>Sordariomycetes</taxon>
        <taxon>Hypocreomycetidae</taxon>
        <taxon>Glomerellales</taxon>
        <taxon>Plectosphaerellaceae</taxon>
        <taxon>Verticillium</taxon>
    </lineage>
</organism>
<feature type="compositionally biased region" description="Basic and acidic residues" evidence="1">
    <location>
        <begin position="31"/>
        <end position="42"/>
    </location>
</feature>
<evidence type="ECO:0000313" key="2">
    <source>
        <dbReference type="EMBL" id="CRK48861.1"/>
    </source>
</evidence>
<protein>
    <submittedName>
        <fullName evidence="2">Uncharacterized protein</fullName>
    </submittedName>
</protein>
<sequence length="93" mass="10483">HAAHERAAMPPIARPLFRAAHGLLRLPEPAHRLGDVPRRDGRLAPAPHPAVHLGPRHSLQAKGRPVYRAEPRHLRRRRRRREADAQRQGGLAP</sequence>
<feature type="non-terminal residue" evidence="2">
    <location>
        <position position="1"/>
    </location>
</feature>
<feature type="non-terminal residue" evidence="2">
    <location>
        <position position="93"/>
    </location>
</feature>
<dbReference type="EMBL" id="CVQI01038023">
    <property type="protein sequence ID" value="CRK48861.1"/>
    <property type="molecule type" value="Genomic_DNA"/>
</dbReference>
<accession>A0A0G4NR88</accession>
<evidence type="ECO:0000256" key="1">
    <source>
        <dbReference type="SAM" id="MobiDB-lite"/>
    </source>
</evidence>
<feature type="region of interest" description="Disordered" evidence="1">
    <location>
        <begin position="31"/>
        <end position="93"/>
    </location>
</feature>
<name>A0A0G4NR88_VERLO</name>
<dbReference type="AlphaFoldDB" id="A0A0G4NR88"/>
<evidence type="ECO:0000313" key="3">
    <source>
        <dbReference type="Proteomes" id="UP000045706"/>
    </source>
</evidence>
<proteinExistence type="predicted"/>
<gene>
    <name evidence="2" type="ORF">BN1723_020686</name>
</gene>
<reference evidence="3" key="1">
    <citation type="submission" date="2015-05" db="EMBL/GenBank/DDBJ databases">
        <authorList>
            <person name="Fogelqvist Johan"/>
        </authorList>
    </citation>
    <scope>NUCLEOTIDE SEQUENCE [LARGE SCALE GENOMIC DNA]</scope>
</reference>